<feature type="compositionally biased region" description="Low complexity" evidence="1">
    <location>
        <begin position="538"/>
        <end position="548"/>
    </location>
</feature>
<feature type="compositionally biased region" description="Low complexity" evidence="1">
    <location>
        <begin position="218"/>
        <end position="228"/>
    </location>
</feature>
<organism evidence="3 4">
    <name type="scientific">Prorocentrum cordatum</name>
    <dbReference type="NCBI Taxonomy" id="2364126"/>
    <lineage>
        <taxon>Eukaryota</taxon>
        <taxon>Sar</taxon>
        <taxon>Alveolata</taxon>
        <taxon>Dinophyceae</taxon>
        <taxon>Prorocentrales</taxon>
        <taxon>Prorocentraceae</taxon>
        <taxon>Prorocentrum</taxon>
    </lineage>
</organism>
<feature type="region of interest" description="Disordered" evidence="1">
    <location>
        <begin position="185"/>
        <end position="228"/>
    </location>
</feature>
<feature type="region of interest" description="Disordered" evidence="1">
    <location>
        <begin position="337"/>
        <end position="358"/>
    </location>
</feature>
<reference evidence="3" key="1">
    <citation type="submission" date="2023-10" db="EMBL/GenBank/DDBJ databases">
        <authorList>
            <person name="Chen Y."/>
            <person name="Shah S."/>
            <person name="Dougan E. K."/>
            <person name="Thang M."/>
            <person name="Chan C."/>
        </authorList>
    </citation>
    <scope>NUCLEOTIDE SEQUENCE [LARGE SCALE GENOMIC DNA]</scope>
</reference>
<evidence type="ECO:0000313" key="3">
    <source>
        <dbReference type="EMBL" id="CAK0873842.1"/>
    </source>
</evidence>
<feature type="chain" id="PRO_5045901738" evidence="2">
    <location>
        <begin position="30"/>
        <end position="583"/>
    </location>
</feature>
<proteinExistence type="predicted"/>
<feature type="region of interest" description="Disordered" evidence="1">
    <location>
        <begin position="521"/>
        <end position="583"/>
    </location>
</feature>
<comment type="caution">
    <text evidence="3">The sequence shown here is derived from an EMBL/GenBank/DDBJ whole genome shotgun (WGS) entry which is preliminary data.</text>
</comment>
<feature type="signal peptide" evidence="2">
    <location>
        <begin position="1"/>
        <end position="29"/>
    </location>
</feature>
<name>A0ABN9VN13_9DINO</name>
<keyword evidence="2" id="KW-0732">Signal</keyword>
<dbReference type="Proteomes" id="UP001189429">
    <property type="component" value="Unassembled WGS sequence"/>
</dbReference>
<keyword evidence="4" id="KW-1185">Reference proteome</keyword>
<accession>A0ABN9VN13</accession>
<feature type="compositionally biased region" description="Pro residues" evidence="1">
    <location>
        <begin position="195"/>
        <end position="217"/>
    </location>
</feature>
<dbReference type="EMBL" id="CAUYUJ010017328">
    <property type="protein sequence ID" value="CAK0873842.1"/>
    <property type="molecule type" value="Genomic_DNA"/>
</dbReference>
<evidence type="ECO:0000256" key="2">
    <source>
        <dbReference type="SAM" id="SignalP"/>
    </source>
</evidence>
<gene>
    <name evidence="3" type="ORF">PCOR1329_LOCUS58938</name>
</gene>
<protein>
    <submittedName>
        <fullName evidence="3">Uncharacterized protein</fullName>
    </submittedName>
</protein>
<feature type="compositionally biased region" description="Low complexity" evidence="1">
    <location>
        <begin position="572"/>
        <end position="583"/>
    </location>
</feature>
<evidence type="ECO:0000313" key="4">
    <source>
        <dbReference type="Proteomes" id="UP001189429"/>
    </source>
</evidence>
<evidence type="ECO:0000256" key="1">
    <source>
        <dbReference type="SAM" id="MobiDB-lite"/>
    </source>
</evidence>
<sequence length="583" mass="60685">MPVTLLITADRHAMLIPRLLACLLVQTSAISRIWREERYAVGATDTQPALDSHDEQESILRAQAIADIQNNAPTSGHSNNRLALRSQDTFSACGVNWENYEPLHWNKAPGATQYAACASASGDTGTMGICRTDGVGHDSWQYCRDVPAMRCDGVVGPGGTPAKLFFVLCRDVDLPMSTFHEGTLSHGSATLPSGAKPPPGALLPTAAPSPSPTPTPSTAPSTAPTLAPASAVVPPAAGAAGPEPVHTTLAEGVPAGASSLEVTSAEGLHVGDELEISGGGNQDSRGVVTIKQIDIAVSPSTTLLVHPTTKNYPSGSIVTIVAQLAVSAIPAPPAVPAGGEGTASVRNDPHVTNLNGESFDIRMPSSGCTLLRMPYREEDPEALELSASMDTDGVRACGLYVKGVTLRGSLLGNQVVRVRPYTRNAGGSNQAGTETVTEFSVQVGGSPWRSFSRGDAGAEIPEARVGLLRSRFVWREEFGERIEAQSLELRVGEGERSAIFTVSQAPHQALNIEIQRLGALGHRTRESAAPSAQKGGTRRWSSPASAAALRRRPPPPPGPGCSQDPGFGSGLAAAPASSMSAAW</sequence>